<comment type="subcellular location">
    <subcellularLocation>
        <location evidence="1 3">Nucleus</location>
    </subcellularLocation>
</comment>
<dbReference type="EMBL" id="CAMGYJ010000008">
    <property type="protein sequence ID" value="CAI0457162.1"/>
    <property type="molecule type" value="Genomic_DNA"/>
</dbReference>
<dbReference type="PANTHER" id="PTHR31874">
    <property type="entry name" value="CCT MOTIF FAMILY PROTEIN, EXPRESSED"/>
    <property type="match status" value="1"/>
</dbReference>
<dbReference type="GO" id="GO:0006355">
    <property type="term" value="P:regulation of DNA-templated transcription"/>
    <property type="evidence" value="ECO:0007669"/>
    <property type="project" value="TreeGrafter"/>
</dbReference>
<evidence type="ECO:0000313" key="6">
    <source>
        <dbReference type="EMBL" id="CAI0457162.1"/>
    </source>
</evidence>
<comment type="caution">
    <text evidence="6">The sequence shown here is derived from an EMBL/GenBank/DDBJ whole genome shotgun (WGS) entry which is preliminary data.</text>
</comment>
<organism evidence="6 7">
    <name type="scientific">Linum tenue</name>
    <dbReference type="NCBI Taxonomy" id="586396"/>
    <lineage>
        <taxon>Eukaryota</taxon>
        <taxon>Viridiplantae</taxon>
        <taxon>Streptophyta</taxon>
        <taxon>Embryophyta</taxon>
        <taxon>Tracheophyta</taxon>
        <taxon>Spermatophyta</taxon>
        <taxon>Magnoliopsida</taxon>
        <taxon>eudicotyledons</taxon>
        <taxon>Gunneridae</taxon>
        <taxon>Pentapetalae</taxon>
        <taxon>rosids</taxon>
        <taxon>fabids</taxon>
        <taxon>Malpighiales</taxon>
        <taxon>Linaceae</taxon>
        <taxon>Linum</taxon>
    </lineage>
</organism>
<dbReference type="InterPro" id="IPR010402">
    <property type="entry name" value="CCT_domain"/>
</dbReference>
<accession>A0AAV0NEX6</accession>
<evidence type="ECO:0000256" key="3">
    <source>
        <dbReference type="PROSITE-ProRule" id="PRU00357"/>
    </source>
</evidence>
<gene>
    <name evidence="6" type="ORF">LITE_LOCUS33016</name>
</gene>
<evidence type="ECO:0000259" key="5">
    <source>
        <dbReference type="PROSITE" id="PS51017"/>
    </source>
</evidence>
<feature type="region of interest" description="Disordered" evidence="4">
    <location>
        <begin position="46"/>
        <end position="69"/>
    </location>
</feature>
<dbReference type="AlphaFoldDB" id="A0AAV0NEX6"/>
<evidence type="ECO:0000256" key="1">
    <source>
        <dbReference type="ARBA" id="ARBA00004123"/>
    </source>
</evidence>
<dbReference type="InterPro" id="IPR052453">
    <property type="entry name" value="CONSTANS-like_ZF"/>
</dbReference>
<keyword evidence="7" id="KW-1185">Reference proteome</keyword>
<evidence type="ECO:0000256" key="2">
    <source>
        <dbReference type="ARBA" id="ARBA00023242"/>
    </source>
</evidence>
<feature type="compositionally biased region" description="Low complexity" evidence="4">
    <location>
        <begin position="9"/>
        <end position="19"/>
    </location>
</feature>
<dbReference type="Proteomes" id="UP001154282">
    <property type="component" value="Unassembled WGS sequence"/>
</dbReference>
<feature type="domain" description="CCT" evidence="5">
    <location>
        <begin position="333"/>
        <end position="375"/>
    </location>
</feature>
<proteinExistence type="predicted"/>
<dbReference type="Pfam" id="PF06203">
    <property type="entry name" value="CCT"/>
    <property type="match status" value="1"/>
</dbReference>
<feature type="region of interest" description="Disordered" evidence="4">
    <location>
        <begin position="275"/>
        <end position="301"/>
    </location>
</feature>
<evidence type="ECO:0000313" key="7">
    <source>
        <dbReference type="Proteomes" id="UP001154282"/>
    </source>
</evidence>
<reference evidence="6" key="1">
    <citation type="submission" date="2022-08" db="EMBL/GenBank/DDBJ databases">
        <authorList>
            <person name="Gutierrez-Valencia J."/>
        </authorList>
    </citation>
    <scope>NUCLEOTIDE SEQUENCE</scope>
</reference>
<evidence type="ECO:0000256" key="4">
    <source>
        <dbReference type="SAM" id="MobiDB-lite"/>
    </source>
</evidence>
<feature type="region of interest" description="Disordered" evidence="4">
    <location>
        <begin position="1"/>
        <end position="28"/>
    </location>
</feature>
<sequence length="410" mass="45989">MSSRRRFPSAKAIAAAASSEKPRSKKPKYLSLKLQLNQNPTLKELALESKHATQNKKKKKTKMGSPAEETHHQLNLFPLYPEAENPNVSGGEEDQQRRIREEIHQADDHVAILLETDAADTSTSLHGLLDSTTTTTTSEEDPISPNYSIFPGAVQGFGEAAPFDQWLVRAAMRSRERDASEERWVSYCEVVEESQPKKKKATKRKRFEQDEVNSGAGGDFLVPSGFVPADAADFDPLGMVLMEQQRESNGLSAVVGLKLDYQEILDAWSDKGSLYIDGGEPPPQTVPDLHDSPPSSGSVECGGNVGNLWRVPDMGSMEMEENGGEKEWKLGQREASVLRYKEKRQNRLFSKRIRYEVRKLNAEKRPRLKNPKAKGLKQQRRWGRLVKRLKLFQVVAAKKILNGEHERSSG</sequence>
<keyword evidence="2 3" id="KW-0539">Nucleus</keyword>
<dbReference type="GO" id="GO:0005634">
    <property type="term" value="C:nucleus"/>
    <property type="evidence" value="ECO:0007669"/>
    <property type="project" value="UniProtKB-SubCell"/>
</dbReference>
<dbReference type="PANTHER" id="PTHR31874:SF25">
    <property type="entry name" value="CCT MOTIF FAMILY PROTEIN"/>
    <property type="match status" value="1"/>
</dbReference>
<name>A0AAV0NEX6_9ROSI</name>
<protein>
    <recommendedName>
        <fullName evidence="5">CCT domain-containing protein</fullName>
    </recommendedName>
</protein>
<feature type="compositionally biased region" description="Basic residues" evidence="4">
    <location>
        <begin position="53"/>
        <end position="62"/>
    </location>
</feature>
<dbReference type="PROSITE" id="PS51017">
    <property type="entry name" value="CCT"/>
    <property type="match status" value="1"/>
</dbReference>